<comment type="caution">
    <text evidence="7">The sequence shown here is derived from an EMBL/GenBank/DDBJ whole genome shotgun (WGS) entry which is preliminary data.</text>
</comment>
<name>A0A016SWH0_9BILA</name>
<evidence type="ECO:0000313" key="8">
    <source>
        <dbReference type="Proteomes" id="UP000024635"/>
    </source>
</evidence>
<keyword evidence="4 5" id="KW-0472">Membrane</keyword>
<keyword evidence="3 5" id="KW-1133">Transmembrane helix</keyword>
<feature type="transmembrane region" description="Helical" evidence="5">
    <location>
        <begin position="364"/>
        <end position="389"/>
    </location>
</feature>
<feature type="transmembrane region" description="Helical" evidence="5">
    <location>
        <begin position="21"/>
        <end position="42"/>
    </location>
</feature>
<feature type="transmembrane region" description="Helical" evidence="5">
    <location>
        <begin position="335"/>
        <end position="358"/>
    </location>
</feature>
<dbReference type="EMBL" id="JARK01001504">
    <property type="protein sequence ID" value="EYB94684.1"/>
    <property type="molecule type" value="Genomic_DNA"/>
</dbReference>
<sequence length="434" mass="48508">MGHQELPRIVRDNGISSSATYNLINFLNGMIGPGCFSVAMAFKQGGLWAAFFLVFFLGTISTISMHKIVKCSQFLSHQTGNNCLDYGEMAECAFEHSQFDIFTRHKRKAKYFVNGCLIAFQVGVASVAYVFVIDHLQEIFLHFKVDTGLSTKELLLLYTIPVILINFVRTIRAVTIICLIGNIFIFASIALILGELFTAEHNWKDLPWITSFDGVVASAGSLLYSFEGQAMVLPLENKLRHPEDMLGWTGVLTTGMSLVTIIYTYCGFFGYITYGDDVQGSITLNLPDTGVNIAVKILLIFVVFFGNVLQMYVIIEMLWPPLRNGLEMRKKSRTVVLVLEYLFRVGVVCFAMLWAIAIPNLDEIIPFVGITAGMLLSLIIPSIVDLIVFSRVRFENDTTLQKIWFVAHNAFLCLMGCFFLVSGLQANIVSLVNK</sequence>
<dbReference type="GO" id="GO:0005774">
    <property type="term" value="C:vacuolar membrane"/>
    <property type="evidence" value="ECO:0007669"/>
    <property type="project" value="TreeGrafter"/>
</dbReference>
<organism evidence="7 8">
    <name type="scientific">Ancylostoma ceylanicum</name>
    <dbReference type="NCBI Taxonomy" id="53326"/>
    <lineage>
        <taxon>Eukaryota</taxon>
        <taxon>Metazoa</taxon>
        <taxon>Ecdysozoa</taxon>
        <taxon>Nematoda</taxon>
        <taxon>Chromadorea</taxon>
        <taxon>Rhabditida</taxon>
        <taxon>Rhabditina</taxon>
        <taxon>Rhabditomorpha</taxon>
        <taxon>Strongyloidea</taxon>
        <taxon>Ancylostomatidae</taxon>
        <taxon>Ancylostomatinae</taxon>
        <taxon>Ancylostoma</taxon>
    </lineage>
</organism>
<dbReference type="AlphaFoldDB" id="A0A016SWH0"/>
<feature type="transmembrane region" description="Helical" evidence="5">
    <location>
        <begin position="206"/>
        <end position="226"/>
    </location>
</feature>
<evidence type="ECO:0000256" key="5">
    <source>
        <dbReference type="SAM" id="Phobius"/>
    </source>
</evidence>
<comment type="subcellular location">
    <subcellularLocation>
        <location evidence="1">Membrane</location>
        <topology evidence="1">Multi-pass membrane protein</topology>
    </subcellularLocation>
</comment>
<dbReference type="InterPro" id="IPR013057">
    <property type="entry name" value="AA_transpt_TM"/>
</dbReference>
<reference evidence="8" key="1">
    <citation type="journal article" date="2015" name="Nat. Genet.">
        <title>The genome and transcriptome of the zoonotic hookworm Ancylostoma ceylanicum identify infection-specific gene families.</title>
        <authorList>
            <person name="Schwarz E.M."/>
            <person name="Hu Y."/>
            <person name="Antoshechkin I."/>
            <person name="Miller M.M."/>
            <person name="Sternberg P.W."/>
            <person name="Aroian R.V."/>
        </authorList>
    </citation>
    <scope>NUCLEOTIDE SEQUENCE</scope>
    <source>
        <strain evidence="8">HY135</strain>
    </source>
</reference>
<keyword evidence="8" id="KW-1185">Reference proteome</keyword>
<evidence type="ECO:0000256" key="1">
    <source>
        <dbReference type="ARBA" id="ARBA00004141"/>
    </source>
</evidence>
<evidence type="ECO:0000259" key="6">
    <source>
        <dbReference type="Pfam" id="PF01490"/>
    </source>
</evidence>
<dbReference type="STRING" id="53326.A0A016SWH0"/>
<protein>
    <recommendedName>
        <fullName evidence="6">Amino acid transporter transmembrane domain-containing protein</fullName>
    </recommendedName>
</protein>
<feature type="transmembrane region" description="Helical" evidence="5">
    <location>
        <begin position="410"/>
        <end position="432"/>
    </location>
</feature>
<feature type="transmembrane region" description="Helical" evidence="5">
    <location>
        <begin position="246"/>
        <end position="273"/>
    </location>
</feature>
<dbReference type="GO" id="GO:0015179">
    <property type="term" value="F:L-amino acid transmembrane transporter activity"/>
    <property type="evidence" value="ECO:0007669"/>
    <property type="project" value="TreeGrafter"/>
</dbReference>
<feature type="transmembrane region" description="Helical" evidence="5">
    <location>
        <begin position="48"/>
        <end position="69"/>
    </location>
</feature>
<dbReference type="PANTHER" id="PTHR22950">
    <property type="entry name" value="AMINO ACID TRANSPORTER"/>
    <property type="match status" value="1"/>
</dbReference>
<evidence type="ECO:0000256" key="4">
    <source>
        <dbReference type="ARBA" id="ARBA00023136"/>
    </source>
</evidence>
<feature type="domain" description="Amino acid transporter transmembrane" evidence="6">
    <location>
        <begin position="17"/>
        <end position="423"/>
    </location>
</feature>
<gene>
    <name evidence="7" type="primary">Acey_s0168.g173</name>
    <name evidence="7" type="ORF">Y032_0168g173</name>
</gene>
<proteinExistence type="predicted"/>
<feature type="transmembrane region" description="Helical" evidence="5">
    <location>
        <begin position="153"/>
        <end position="169"/>
    </location>
</feature>
<feature type="transmembrane region" description="Helical" evidence="5">
    <location>
        <begin position="111"/>
        <end position="133"/>
    </location>
</feature>
<dbReference type="PANTHER" id="PTHR22950:SF193">
    <property type="entry name" value="AMINO ACID TRANSPORTER TRANSMEMBRANE DOMAIN-CONTAINING PROTEIN"/>
    <property type="match status" value="1"/>
</dbReference>
<dbReference type="Proteomes" id="UP000024635">
    <property type="component" value="Unassembled WGS sequence"/>
</dbReference>
<evidence type="ECO:0000256" key="2">
    <source>
        <dbReference type="ARBA" id="ARBA00022692"/>
    </source>
</evidence>
<feature type="transmembrane region" description="Helical" evidence="5">
    <location>
        <begin position="176"/>
        <end position="194"/>
    </location>
</feature>
<dbReference type="Pfam" id="PF01490">
    <property type="entry name" value="Aa_trans"/>
    <property type="match status" value="1"/>
</dbReference>
<evidence type="ECO:0000313" key="7">
    <source>
        <dbReference type="EMBL" id="EYB94684.1"/>
    </source>
</evidence>
<feature type="transmembrane region" description="Helical" evidence="5">
    <location>
        <begin position="293"/>
        <end position="315"/>
    </location>
</feature>
<keyword evidence="2 5" id="KW-0812">Transmembrane</keyword>
<dbReference type="OrthoDB" id="1684102at2759"/>
<accession>A0A016SWH0</accession>
<evidence type="ECO:0000256" key="3">
    <source>
        <dbReference type="ARBA" id="ARBA00022989"/>
    </source>
</evidence>